<dbReference type="EMBL" id="BK035393">
    <property type="protein sequence ID" value="DAG98018.1"/>
    <property type="molecule type" value="Genomic_DNA"/>
</dbReference>
<feature type="transmembrane region" description="Helical" evidence="1">
    <location>
        <begin position="18"/>
        <end position="35"/>
    </location>
</feature>
<keyword evidence="1" id="KW-1133">Transmembrane helix</keyword>
<proteinExistence type="predicted"/>
<organism evidence="2">
    <name type="scientific">Ackermannviridae sp</name>
    <dbReference type="NCBI Taxonomy" id="2831612"/>
    <lineage>
        <taxon>Viruses</taxon>
        <taxon>Duplodnaviria</taxon>
        <taxon>Heunggongvirae</taxon>
        <taxon>Uroviricota</taxon>
        <taxon>Caudoviricetes</taxon>
        <taxon>Pantevenvirales</taxon>
        <taxon>Ackermannviridae</taxon>
    </lineage>
</organism>
<evidence type="ECO:0000313" key="2">
    <source>
        <dbReference type="EMBL" id="DAG98018.1"/>
    </source>
</evidence>
<sequence>MKTMKIFESIKNINLKPIHMLLISVLLIILSRYVFEYVNPWLGWMSYGGSVYVLYKSLTGIYKTHIEKEDEEDR</sequence>
<reference evidence="2" key="1">
    <citation type="journal article" date="2021" name="Proc. Natl. Acad. Sci. U.S.A.">
        <title>A Catalog of Tens of Thousands of Viruses from Human Metagenomes Reveals Hidden Associations with Chronic Diseases.</title>
        <authorList>
            <person name="Tisza M.J."/>
            <person name="Buck C.B."/>
        </authorList>
    </citation>
    <scope>NUCLEOTIDE SEQUENCE</scope>
    <source>
        <strain evidence="2">CtASH1</strain>
    </source>
</reference>
<evidence type="ECO:0000256" key="1">
    <source>
        <dbReference type="SAM" id="Phobius"/>
    </source>
</evidence>
<accession>A0A8S5VTU1</accession>
<protein>
    <submittedName>
        <fullName evidence="2">Uncharacterized protein</fullName>
    </submittedName>
</protein>
<keyword evidence="1" id="KW-0812">Transmembrane</keyword>
<name>A0A8S5VTU1_9CAUD</name>
<keyword evidence="1" id="KW-0472">Membrane</keyword>